<dbReference type="Pfam" id="PF01936">
    <property type="entry name" value="NYN"/>
    <property type="match status" value="1"/>
</dbReference>
<evidence type="ECO:0000259" key="1">
    <source>
        <dbReference type="Pfam" id="PF01936"/>
    </source>
</evidence>
<dbReference type="Proteomes" id="UP000536262">
    <property type="component" value="Unassembled WGS sequence"/>
</dbReference>
<keyword evidence="3" id="KW-1185">Reference proteome</keyword>
<evidence type="ECO:0000313" key="2">
    <source>
        <dbReference type="EMBL" id="MBB6353027.1"/>
    </source>
</evidence>
<accession>A0A7X0F4R2</accession>
<dbReference type="RefSeq" id="WP_055969874.1">
    <property type="nucleotide sequence ID" value="NZ_BAABEG010000001.1"/>
</dbReference>
<dbReference type="PANTHER" id="PTHR35811:SF1">
    <property type="entry name" value="HTH OST-TYPE DOMAIN-CONTAINING PROTEIN"/>
    <property type="match status" value="1"/>
</dbReference>
<dbReference type="AlphaFoldDB" id="A0A7X0F4R2"/>
<dbReference type="Gene3D" id="3.40.50.1010">
    <property type="entry name" value="5'-nuclease"/>
    <property type="match status" value="1"/>
</dbReference>
<gene>
    <name evidence="2" type="ORF">GGR00_000779</name>
</gene>
<organism evidence="2 3">
    <name type="scientific">Aminobacter aganoensis</name>
    <dbReference type="NCBI Taxonomy" id="83264"/>
    <lineage>
        <taxon>Bacteria</taxon>
        <taxon>Pseudomonadati</taxon>
        <taxon>Pseudomonadota</taxon>
        <taxon>Alphaproteobacteria</taxon>
        <taxon>Hyphomicrobiales</taxon>
        <taxon>Phyllobacteriaceae</taxon>
        <taxon>Aminobacter</taxon>
    </lineage>
</organism>
<dbReference type="CDD" id="cd11297">
    <property type="entry name" value="PIN_LabA-like_N_1"/>
    <property type="match status" value="1"/>
</dbReference>
<dbReference type="EMBL" id="JACHOU010000001">
    <property type="protein sequence ID" value="MBB6353027.1"/>
    <property type="molecule type" value="Genomic_DNA"/>
</dbReference>
<comment type="caution">
    <text evidence="2">The sequence shown here is derived from an EMBL/GenBank/DDBJ whole genome shotgun (WGS) entry which is preliminary data.</text>
</comment>
<evidence type="ECO:0000313" key="3">
    <source>
        <dbReference type="Proteomes" id="UP000536262"/>
    </source>
</evidence>
<feature type="domain" description="NYN" evidence="1">
    <location>
        <begin position="5"/>
        <end position="138"/>
    </location>
</feature>
<dbReference type="PANTHER" id="PTHR35811">
    <property type="entry name" value="SLR1870 PROTEIN"/>
    <property type="match status" value="1"/>
</dbReference>
<name>A0A7X0F4R2_9HYPH</name>
<protein>
    <recommendedName>
        <fullName evidence="1">NYN domain-containing protein</fullName>
    </recommendedName>
</protein>
<dbReference type="GO" id="GO:0004540">
    <property type="term" value="F:RNA nuclease activity"/>
    <property type="evidence" value="ECO:0007669"/>
    <property type="project" value="InterPro"/>
</dbReference>
<dbReference type="InterPro" id="IPR021139">
    <property type="entry name" value="NYN"/>
</dbReference>
<sequence>MATLRIALLIDADNLPPSRAPEMLARARSLGHVVVRKVFGDFSAGRLAEWIEQCQSMALEPVFQISSGKGKNSTDMAMTIHAMDLLHGDLVDAFCIASSDRDFLPLIHRLVGSAKEVHGIGEAKTNDAVKKAYTAFFELGAEPKQAPLSATTSAHSGSKSPGNARLLAALDKIEPMSAVSDWFVLSTLSNALRKADPALAASFCGKGKFLKNLRACGLFVEKGSGATMQVCLRTNGRQHSP</sequence>
<proteinExistence type="predicted"/>
<reference evidence="2 3" key="1">
    <citation type="submission" date="2020-08" db="EMBL/GenBank/DDBJ databases">
        <title>Genomic Encyclopedia of Type Strains, Phase IV (KMG-IV): sequencing the most valuable type-strain genomes for metagenomic binning, comparative biology and taxonomic classification.</title>
        <authorList>
            <person name="Goeker M."/>
        </authorList>
    </citation>
    <scope>NUCLEOTIDE SEQUENCE [LARGE SCALE GENOMIC DNA]</scope>
    <source>
        <strain evidence="2 3">DSM 7051</strain>
    </source>
</reference>